<dbReference type="GO" id="GO:0016791">
    <property type="term" value="F:phosphatase activity"/>
    <property type="evidence" value="ECO:0007669"/>
    <property type="project" value="TreeGrafter"/>
</dbReference>
<dbReference type="Proteomes" id="UP000593906">
    <property type="component" value="Chromosome 8"/>
</dbReference>
<dbReference type="AlphaFoldDB" id="A0A7S7LDI4"/>
<name>A0A7S7LDI4_CRYPV</name>
<reference evidence="1 2" key="1">
    <citation type="submission" date="2019-09" db="EMBL/GenBank/DDBJ databases">
        <title>Consistent, comparative and evidence-based genome assembly and annotation for Cryptosporidium parvum, C. hominis and C. tyzzeri.</title>
        <authorList>
            <person name="Baptista R.P."/>
            <person name="Li Y."/>
            <person name="Sateriale A."/>
            <person name="Ansell B."/>
            <person name="Jex A."/>
            <person name="Sanders M."/>
            <person name="Brooks K."/>
            <person name="Tracey A."/>
            <person name="Berriman M."/>
            <person name="Striepen B."/>
            <person name="Cotton J.A."/>
            <person name="Kissinger J.C."/>
        </authorList>
    </citation>
    <scope>NUCLEOTIDE SEQUENCE [LARGE SCALE GENOMIC DNA]</scope>
    <source>
        <strain evidence="1 2">IOWA-ATCC</strain>
    </source>
</reference>
<dbReference type="Pfam" id="PF00300">
    <property type="entry name" value="His_Phos_1"/>
    <property type="match status" value="1"/>
</dbReference>
<organism evidence="1 2">
    <name type="scientific">Cryptosporidium parvum</name>
    <dbReference type="NCBI Taxonomy" id="5807"/>
    <lineage>
        <taxon>Eukaryota</taxon>
        <taxon>Sar</taxon>
        <taxon>Alveolata</taxon>
        <taxon>Apicomplexa</taxon>
        <taxon>Conoidasida</taxon>
        <taxon>Coccidia</taxon>
        <taxon>Eucoccidiorida</taxon>
        <taxon>Eimeriorina</taxon>
        <taxon>Cryptosporidiidae</taxon>
        <taxon>Cryptosporidium</taxon>
    </lineage>
</organism>
<dbReference type="GO" id="GO:0005737">
    <property type="term" value="C:cytoplasm"/>
    <property type="evidence" value="ECO:0007669"/>
    <property type="project" value="TreeGrafter"/>
</dbReference>
<dbReference type="Gene3D" id="3.40.50.1240">
    <property type="entry name" value="Phosphoglycerate mutase-like"/>
    <property type="match status" value="1"/>
</dbReference>
<dbReference type="PANTHER" id="PTHR48100">
    <property type="entry name" value="BROAD-SPECIFICITY PHOSPHATASE YOR283W-RELATED"/>
    <property type="match status" value="1"/>
</dbReference>
<dbReference type="InterPro" id="IPR013078">
    <property type="entry name" value="His_Pase_superF_clade-1"/>
</dbReference>
<dbReference type="VEuPathDB" id="CryptoDB:CPATCC_0002350"/>
<dbReference type="EMBL" id="CP044415">
    <property type="protein sequence ID" value="QOY39980.1"/>
    <property type="molecule type" value="Genomic_DNA"/>
</dbReference>
<proteinExistence type="predicted"/>
<dbReference type="InterPro" id="IPR050275">
    <property type="entry name" value="PGM_Phosphatase"/>
</dbReference>
<evidence type="ECO:0008006" key="3">
    <source>
        <dbReference type="Google" id="ProtNLM"/>
    </source>
</evidence>
<sequence length="278" mass="31991">MLQVKTILKKFVFQKNNKNLDFKKIAIPLFGKITNNQTKCEKQFNTAITNQPITKYKNIVTVHCIRHAESTMNALRNHNIKTLNIHELLSSKDPGILDAPLSKYGVEKANNFGDNGGPTYKGKPIMERASLIITSNLRRAMETSNLISKRSSENCKICVLDFVREKALYISDVPCLSKEEIIKNYPKADISFLPDTNFKDYIVLPEDHEQVDQRIQQFINFIKNYQDLENNEIVLVSHYYFLKRLLKGSVLWQLPNLGVITIHIDKNTGKIINNNFFS</sequence>
<accession>A0A7S7LDI4</accession>
<evidence type="ECO:0000313" key="2">
    <source>
        <dbReference type="Proteomes" id="UP000593906"/>
    </source>
</evidence>
<gene>
    <name evidence="1" type="ORF">CPATCC_004047</name>
</gene>
<protein>
    <recommendedName>
        <fullName evidence="3">Phosphoglycerate mutase</fullName>
    </recommendedName>
</protein>
<dbReference type="SUPFAM" id="SSF53254">
    <property type="entry name" value="Phosphoglycerate mutase-like"/>
    <property type="match status" value="1"/>
</dbReference>
<evidence type="ECO:0000313" key="1">
    <source>
        <dbReference type="EMBL" id="QOY39980.1"/>
    </source>
</evidence>
<dbReference type="PANTHER" id="PTHR48100:SF1">
    <property type="entry name" value="HISTIDINE PHOSPHATASE FAMILY PROTEIN-RELATED"/>
    <property type="match status" value="1"/>
</dbReference>
<dbReference type="InterPro" id="IPR029033">
    <property type="entry name" value="His_PPase_superfam"/>
</dbReference>